<evidence type="ECO:0000259" key="9">
    <source>
        <dbReference type="PROSITE" id="PS50125"/>
    </source>
</evidence>
<evidence type="ECO:0000259" key="10">
    <source>
        <dbReference type="PROSITE" id="PS51845"/>
    </source>
</evidence>
<dbReference type="GO" id="GO:0005886">
    <property type="term" value="C:plasma membrane"/>
    <property type="evidence" value="ECO:0007669"/>
    <property type="project" value="TreeGrafter"/>
</dbReference>
<protein>
    <recommendedName>
        <fullName evidence="13">Phosphodiesterase</fullName>
    </recommendedName>
</protein>
<dbReference type="GO" id="GO:0035556">
    <property type="term" value="P:intracellular signal transduction"/>
    <property type="evidence" value="ECO:0007669"/>
    <property type="project" value="InterPro"/>
</dbReference>
<dbReference type="GO" id="GO:0000166">
    <property type="term" value="F:nucleotide binding"/>
    <property type="evidence" value="ECO:0007669"/>
    <property type="project" value="UniProtKB-KW"/>
</dbReference>
<feature type="domain" description="PDEase" evidence="10">
    <location>
        <begin position="748"/>
        <end position="971"/>
    </location>
</feature>
<dbReference type="Gene3D" id="3.30.70.1230">
    <property type="entry name" value="Nucleotide cyclase"/>
    <property type="match status" value="1"/>
</dbReference>
<dbReference type="InterPro" id="IPR029787">
    <property type="entry name" value="Nucleotide_cyclase"/>
</dbReference>
<dbReference type="SMART" id="SM00471">
    <property type="entry name" value="HDc"/>
    <property type="match status" value="1"/>
</dbReference>
<evidence type="ECO:0000256" key="1">
    <source>
        <dbReference type="ARBA" id="ARBA00004370"/>
    </source>
</evidence>
<feature type="transmembrane region" description="Helical" evidence="8">
    <location>
        <begin position="57"/>
        <end position="78"/>
    </location>
</feature>
<dbReference type="Pfam" id="PF00211">
    <property type="entry name" value="Guanylate_cyc"/>
    <property type="match status" value="1"/>
</dbReference>
<dbReference type="Gene3D" id="1.10.1300.10">
    <property type="entry name" value="3'5'-cyclic nucleotide phosphodiesterase, catalytic domain"/>
    <property type="match status" value="1"/>
</dbReference>
<feature type="region of interest" description="Disordered" evidence="7">
    <location>
        <begin position="1"/>
        <end position="26"/>
    </location>
</feature>
<dbReference type="InterPro" id="IPR036971">
    <property type="entry name" value="PDEase_catalytic_dom_sf"/>
</dbReference>
<evidence type="ECO:0000313" key="11">
    <source>
        <dbReference type="EMBL" id="GAX14171.1"/>
    </source>
</evidence>
<name>A0A1Z5JK61_FISSO</name>
<keyword evidence="6" id="KW-0456">Lyase</keyword>
<evidence type="ECO:0000256" key="4">
    <source>
        <dbReference type="ARBA" id="ARBA00022989"/>
    </source>
</evidence>
<dbReference type="AlphaFoldDB" id="A0A1Z5JK61"/>
<feature type="domain" description="Guanylate cyclase" evidence="9">
    <location>
        <begin position="517"/>
        <end position="651"/>
    </location>
</feature>
<dbReference type="SMART" id="SM00044">
    <property type="entry name" value="CYCc"/>
    <property type="match status" value="1"/>
</dbReference>
<evidence type="ECO:0000313" key="12">
    <source>
        <dbReference type="Proteomes" id="UP000198406"/>
    </source>
</evidence>
<dbReference type="InterPro" id="IPR050401">
    <property type="entry name" value="Cyclic_nucleotide_synthase"/>
</dbReference>
<keyword evidence="3" id="KW-0547">Nucleotide-binding</keyword>
<dbReference type="InterPro" id="IPR002073">
    <property type="entry name" value="PDEase_catalytic_dom"/>
</dbReference>
<accession>A0A1Z5JK61</accession>
<dbReference type="PROSITE" id="PS50125">
    <property type="entry name" value="GUANYLATE_CYCLASE_2"/>
    <property type="match status" value="1"/>
</dbReference>
<dbReference type="GO" id="GO:0001653">
    <property type="term" value="F:peptide receptor activity"/>
    <property type="evidence" value="ECO:0007669"/>
    <property type="project" value="TreeGrafter"/>
</dbReference>
<evidence type="ECO:0000256" key="3">
    <source>
        <dbReference type="ARBA" id="ARBA00022741"/>
    </source>
</evidence>
<evidence type="ECO:0000256" key="8">
    <source>
        <dbReference type="SAM" id="Phobius"/>
    </source>
</evidence>
<dbReference type="GO" id="GO:0004114">
    <property type="term" value="F:3',5'-cyclic-nucleotide phosphodiesterase activity"/>
    <property type="evidence" value="ECO:0007669"/>
    <property type="project" value="InterPro"/>
</dbReference>
<dbReference type="PANTHER" id="PTHR11920">
    <property type="entry name" value="GUANYLYL CYCLASE"/>
    <property type="match status" value="1"/>
</dbReference>
<dbReference type="GO" id="GO:0004383">
    <property type="term" value="F:guanylate cyclase activity"/>
    <property type="evidence" value="ECO:0007669"/>
    <property type="project" value="TreeGrafter"/>
</dbReference>
<dbReference type="InParanoid" id="A0A1Z5JK61"/>
<comment type="subcellular location">
    <subcellularLocation>
        <location evidence="1">Membrane</location>
    </subcellularLocation>
</comment>
<dbReference type="InterPro" id="IPR001054">
    <property type="entry name" value="A/G_cyclase"/>
</dbReference>
<dbReference type="Pfam" id="PF00233">
    <property type="entry name" value="PDEase_I"/>
    <property type="match status" value="1"/>
</dbReference>
<keyword evidence="12" id="KW-1185">Reference proteome</keyword>
<sequence>MMKDEDDQSWSVDGGESSDGENHRPYGMDTIEEEKAEEAAVAELTRRETRGVQMWRIFTMLTLVAVSVAVSTITFRLLQDQDVDEFKDSYTFFAAAIRNSVESHVRDIFSAGEMVAGQVTKAATEKGEKFPFVTVSLFEVVGRQAREMSGVNEMMWSPMVGSDQYDAWTNYSAENIDWMEESIALYAIEPGHNRTQEDYMLFDTDFSISGQIPGTPVGPGPWSPIWQISPPPNNTFVINIDMLAFGTQILHDAVEMFRTALMSEVIASTDLMKPPECVVVHPVYESLFNKDTAEIVGHVYSLFPWDAYLKNLLPEGVSGITAVLRNSCGQSFTYTLDGTSATFIGYGDKHDTNYDHMETIVPFYDVAHSYGEKDLSVDKGHCLFYLHVYPTREFEEKYDSSNPVQATTMLVFAFAFMITAFLMFDCFVIRRNRKLLIAMSRTNAIVSSLFPSNVRDRIFAQAKQENEEKKALNGKSRLKTFLSAGTEQDNEMGDGGDGNEEYMYKTKPIADLFPETTILFADLAGFTAWSSMREPTQVFILLETIYKAMDDIAKARRVFKVETVGDCYVAVTGLPDPRKDHAVAMCRFALDCVQKMDVLTRKLEVILGPDTTDLKMRVGLHSGPVTAGVLRGERSRFQLFGDTMNTASRMESNGLPGKIHISQETARLLIAAGKEHWVTPREEKVVAKGKGELQTYWLVTTKASNHTRSETASSDNSGDHDGALVADLPFDKASPAMDEKTDRLVKWNVEVLAALLKKVIARRKDIVNTKQSACAASVSKVTTTPLEEVQEIIRMPVFKRGKGTEMKEEDLSNAVVEQLREYVSAIASMYRNNPFHNFEHASHVTMSVVKLLSRIVAPDVDAVNSDLESTLHDYTYGITSDPLTQFACVLSALIHDVDHPGVPNTQLAVENPQLAKFYKDKSLAEQNSVDLSWELLQDSNFNDLRLAICPTEYDRIRFRQLVVNSVMATDIMDKDLKNLRNKRWEKAFAGQNHEESVNDAVDRKATIVIEHLIQASDVSHTMQHWHIYTKWNQRLFEEMYSAYIQGRSANDPSENWYKGEIGFFDFYIIPLAKKLRECGVFGVSSDEYLNYAEKNRQEWEARGMEVVANMIETAHKKFGTKSG</sequence>
<dbReference type="GO" id="GO:0004016">
    <property type="term" value="F:adenylate cyclase activity"/>
    <property type="evidence" value="ECO:0007669"/>
    <property type="project" value="TreeGrafter"/>
</dbReference>
<evidence type="ECO:0000256" key="2">
    <source>
        <dbReference type="ARBA" id="ARBA00022692"/>
    </source>
</evidence>
<dbReference type="GO" id="GO:0007168">
    <property type="term" value="P:receptor guanylyl cyclase signaling pathway"/>
    <property type="evidence" value="ECO:0007669"/>
    <property type="project" value="TreeGrafter"/>
</dbReference>
<evidence type="ECO:0000256" key="6">
    <source>
        <dbReference type="ARBA" id="ARBA00023239"/>
    </source>
</evidence>
<organism evidence="11 12">
    <name type="scientific">Fistulifera solaris</name>
    <name type="common">Oleaginous diatom</name>
    <dbReference type="NCBI Taxonomy" id="1519565"/>
    <lineage>
        <taxon>Eukaryota</taxon>
        <taxon>Sar</taxon>
        <taxon>Stramenopiles</taxon>
        <taxon>Ochrophyta</taxon>
        <taxon>Bacillariophyta</taxon>
        <taxon>Bacillariophyceae</taxon>
        <taxon>Bacillariophycidae</taxon>
        <taxon>Naviculales</taxon>
        <taxon>Naviculaceae</taxon>
        <taxon>Fistulifera</taxon>
    </lineage>
</organism>
<dbReference type="PROSITE" id="PS51845">
    <property type="entry name" value="PDEASE_I_2"/>
    <property type="match status" value="1"/>
</dbReference>
<keyword evidence="5 8" id="KW-0472">Membrane</keyword>
<evidence type="ECO:0000256" key="5">
    <source>
        <dbReference type="ARBA" id="ARBA00023136"/>
    </source>
</evidence>
<gene>
    <name evidence="11" type="ORF">FisN_20Hh210</name>
</gene>
<keyword evidence="4 8" id="KW-1133">Transmembrane helix</keyword>
<reference evidence="11 12" key="1">
    <citation type="journal article" date="2015" name="Plant Cell">
        <title>Oil accumulation by the oleaginous diatom Fistulifera solaris as revealed by the genome and transcriptome.</title>
        <authorList>
            <person name="Tanaka T."/>
            <person name="Maeda Y."/>
            <person name="Veluchamy A."/>
            <person name="Tanaka M."/>
            <person name="Abida H."/>
            <person name="Marechal E."/>
            <person name="Bowler C."/>
            <person name="Muto M."/>
            <person name="Sunaga Y."/>
            <person name="Tanaka M."/>
            <person name="Yoshino T."/>
            <person name="Taniguchi T."/>
            <person name="Fukuda Y."/>
            <person name="Nemoto M."/>
            <person name="Matsumoto M."/>
            <person name="Wong P.S."/>
            <person name="Aburatani S."/>
            <person name="Fujibuchi W."/>
        </authorList>
    </citation>
    <scope>NUCLEOTIDE SEQUENCE [LARGE SCALE GENOMIC DNA]</scope>
    <source>
        <strain evidence="11 12">JPCC DA0580</strain>
    </source>
</reference>
<keyword evidence="2 8" id="KW-0812">Transmembrane</keyword>
<dbReference type="SUPFAM" id="SSF55073">
    <property type="entry name" value="Nucleotide cyclase"/>
    <property type="match status" value="1"/>
</dbReference>
<proteinExistence type="predicted"/>
<dbReference type="Proteomes" id="UP000198406">
    <property type="component" value="Unassembled WGS sequence"/>
</dbReference>
<dbReference type="EMBL" id="BDSP01000076">
    <property type="protein sequence ID" value="GAX14171.1"/>
    <property type="molecule type" value="Genomic_DNA"/>
</dbReference>
<dbReference type="InterPro" id="IPR003607">
    <property type="entry name" value="HD/PDEase_dom"/>
</dbReference>
<evidence type="ECO:0000256" key="7">
    <source>
        <dbReference type="SAM" id="MobiDB-lite"/>
    </source>
</evidence>
<dbReference type="SUPFAM" id="SSF109604">
    <property type="entry name" value="HD-domain/PDEase-like"/>
    <property type="match status" value="1"/>
</dbReference>
<comment type="caution">
    <text evidence="11">The sequence shown here is derived from an EMBL/GenBank/DDBJ whole genome shotgun (WGS) entry which is preliminary data.</text>
</comment>
<evidence type="ECO:0008006" key="13">
    <source>
        <dbReference type="Google" id="ProtNLM"/>
    </source>
</evidence>
<dbReference type="CDD" id="cd07302">
    <property type="entry name" value="CHD"/>
    <property type="match status" value="1"/>
</dbReference>
<dbReference type="OrthoDB" id="432756at2759"/>
<dbReference type="PANTHER" id="PTHR11920:SF335">
    <property type="entry name" value="GUANYLATE CYCLASE"/>
    <property type="match status" value="1"/>
</dbReference>